<organism evidence="1 2">
    <name type="scientific">Trifolium subterraneum</name>
    <name type="common">Subterranean clover</name>
    <dbReference type="NCBI Taxonomy" id="3900"/>
    <lineage>
        <taxon>Eukaryota</taxon>
        <taxon>Viridiplantae</taxon>
        <taxon>Streptophyta</taxon>
        <taxon>Embryophyta</taxon>
        <taxon>Tracheophyta</taxon>
        <taxon>Spermatophyta</taxon>
        <taxon>Magnoliopsida</taxon>
        <taxon>eudicotyledons</taxon>
        <taxon>Gunneridae</taxon>
        <taxon>Pentapetalae</taxon>
        <taxon>rosids</taxon>
        <taxon>fabids</taxon>
        <taxon>Fabales</taxon>
        <taxon>Fabaceae</taxon>
        <taxon>Papilionoideae</taxon>
        <taxon>50 kb inversion clade</taxon>
        <taxon>NPAAA clade</taxon>
        <taxon>Hologalegina</taxon>
        <taxon>IRL clade</taxon>
        <taxon>Trifolieae</taxon>
        <taxon>Trifolium</taxon>
    </lineage>
</organism>
<evidence type="ECO:0000313" key="2">
    <source>
        <dbReference type="Proteomes" id="UP000242715"/>
    </source>
</evidence>
<name>A0A2Z6PLD6_TRISU</name>
<accession>A0A2Z6PLD6</accession>
<evidence type="ECO:0000313" key="1">
    <source>
        <dbReference type="EMBL" id="GAU47289.1"/>
    </source>
</evidence>
<sequence length="52" mass="5623">MEANINNNREQIVDVGSVVEAVSADAGDAPLYTLESLCMRCHQNVSFIHSSS</sequence>
<keyword evidence="2" id="KW-1185">Reference proteome</keyword>
<dbReference type="AlphaFoldDB" id="A0A2Z6PLD6"/>
<reference evidence="2" key="1">
    <citation type="journal article" date="2017" name="Front. Plant Sci.">
        <title>Climate Clever Clovers: New Paradigm to Reduce the Environmental Footprint of Ruminants by Breeding Low Methanogenic Forages Utilizing Haplotype Variation.</title>
        <authorList>
            <person name="Kaur P."/>
            <person name="Appels R."/>
            <person name="Bayer P.E."/>
            <person name="Keeble-Gagnere G."/>
            <person name="Wang J."/>
            <person name="Hirakawa H."/>
            <person name="Shirasawa K."/>
            <person name="Vercoe P."/>
            <person name="Stefanova K."/>
            <person name="Durmic Z."/>
            <person name="Nichols P."/>
            <person name="Revell C."/>
            <person name="Isobe S.N."/>
            <person name="Edwards D."/>
            <person name="Erskine W."/>
        </authorList>
    </citation>
    <scope>NUCLEOTIDE SEQUENCE [LARGE SCALE GENOMIC DNA]</scope>
    <source>
        <strain evidence="2">cv. Daliak</strain>
    </source>
</reference>
<dbReference type="Proteomes" id="UP000242715">
    <property type="component" value="Unassembled WGS sequence"/>
</dbReference>
<dbReference type="OrthoDB" id="1740256at2759"/>
<proteinExistence type="predicted"/>
<gene>
    <name evidence="1" type="ORF">TSUD_94780</name>
</gene>
<dbReference type="EMBL" id="DF974299">
    <property type="protein sequence ID" value="GAU47289.1"/>
    <property type="molecule type" value="Genomic_DNA"/>
</dbReference>
<protein>
    <submittedName>
        <fullName evidence="1">Uncharacterized protein</fullName>
    </submittedName>
</protein>